<reference evidence="4 5" key="1">
    <citation type="submission" date="2019-11" db="EMBL/GenBank/DDBJ databases">
        <title>Draft genome sequence of Paludibacterium sp. dN18-1.</title>
        <authorList>
            <person name="Im W.-T."/>
        </authorList>
    </citation>
    <scope>NUCLEOTIDE SEQUENCE [LARGE SCALE GENOMIC DNA]</scope>
    <source>
        <strain evidence="5">dN 18-1</strain>
    </source>
</reference>
<gene>
    <name evidence="4" type="ORF">GKE73_04525</name>
</gene>
<organism evidence="4 5">
    <name type="scientific">Paludibacterium denitrificans</name>
    <dbReference type="NCBI Taxonomy" id="2675226"/>
    <lineage>
        <taxon>Bacteria</taxon>
        <taxon>Pseudomonadati</taxon>
        <taxon>Pseudomonadota</taxon>
        <taxon>Betaproteobacteria</taxon>
        <taxon>Neisseriales</taxon>
        <taxon>Chromobacteriaceae</taxon>
        <taxon>Paludibacterium</taxon>
    </lineage>
</organism>
<dbReference type="InterPro" id="IPR036679">
    <property type="entry name" value="FlgN-like_sf"/>
</dbReference>
<dbReference type="EMBL" id="WLYX01000001">
    <property type="protein sequence ID" value="MTD32793.1"/>
    <property type="molecule type" value="Genomic_DNA"/>
</dbReference>
<evidence type="ECO:0000313" key="4">
    <source>
        <dbReference type="EMBL" id="MTD32793.1"/>
    </source>
</evidence>
<comment type="function">
    <text evidence="1">Required for the efficient initiation of filament assembly.</text>
</comment>
<dbReference type="Proteomes" id="UP000446658">
    <property type="component" value="Unassembled WGS sequence"/>
</dbReference>
<keyword evidence="5" id="KW-1185">Reference proteome</keyword>
<protein>
    <submittedName>
        <fullName evidence="4">Uncharacterized protein</fullName>
    </submittedName>
</protein>
<evidence type="ECO:0000256" key="2">
    <source>
        <dbReference type="ARBA" id="ARBA00007703"/>
    </source>
</evidence>
<evidence type="ECO:0000256" key="3">
    <source>
        <dbReference type="ARBA" id="ARBA00022795"/>
    </source>
</evidence>
<keyword evidence="3" id="KW-1005">Bacterial flagellum biogenesis</keyword>
<sequence>MQRLGLQDSDTVYIWLADKPEATEAWTRLEEILLRAQSVNQLNGRFIQERLGNVDEALTVLKEAAAATLGYGPDGTQPTINGGGRFLGSA</sequence>
<dbReference type="Gene3D" id="1.20.58.300">
    <property type="entry name" value="FlgN-like"/>
    <property type="match status" value="1"/>
</dbReference>
<dbReference type="SUPFAM" id="SSF140566">
    <property type="entry name" value="FlgN-like"/>
    <property type="match status" value="1"/>
</dbReference>
<dbReference type="GO" id="GO:0044780">
    <property type="term" value="P:bacterial-type flagellum assembly"/>
    <property type="evidence" value="ECO:0007669"/>
    <property type="project" value="InterPro"/>
</dbReference>
<evidence type="ECO:0000313" key="5">
    <source>
        <dbReference type="Proteomes" id="UP000446658"/>
    </source>
</evidence>
<dbReference type="RefSeq" id="WP_230369369.1">
    <property type="nucleotide sequence ID" value="NZ_WLYX01000001.1"/>
</dbReference>
<name>A0A844G8X6_9NEIS</name>
<dbReference type="Pfam" id="PF05130">
    <property type="entry name" value="FlgN"/>
    <property type="match status" value="1"/>
</dbReference>
<comment type="similarity">
    <text evidence="2">Belongs to the FlgN family.</text>
</comment>
<evidence type="ECO:0000256" key="1">
    <source>
        <dbReference type="ARBA" id="ARBA00002397"/>
    </source>
</evidence>
<proteinExistence type="inferred from homology"/>
<accession>A0A844G8X6</accession>
<comment type="caution">
    <text evidence="4">The sequence shown here is derived from an EMBL/GenBank/DDBJ whole genome shotgun (WGS) entry which is preliminary data.</text>
</comment>
<dbReference type="InterPro" id="IPR007809">
    <property type="entry name" value="FlgN-like"/>
</dbReference>
<dbReference type="AlphaFoldDB" id="A0A844G8X6"/>